<feature type="domain" description="Nephrocystin 3-like N-terminal" evidence="2">
    <location>
        <begin position="216"/>
        <end position="352"/>
    </location>
</feature>
<sequence>MEGSKDKGKAGEYVIDLAEYYGDEAKISGITYYQLKHTTTQKDDPFIISGLKETFVGFGKKFQERKQAGDIGHQDIRFAIVTNRPIDPAFKSRIKELTQDTCKDKKFINTIRRYTGLDPVDLAVFCSILSLDDTQGDYNLQKAELRVELFRLLAGPVDNAQLSSLTTIISDKALPDSDGLLLREEVLKCFGFSSESELFPAKPVWEPPTPVIGRDSYQELADQLMSSGAPVLIHAPGGVGKSVFTRYMIEHIKEGSEIIAYDCFGAGSYRNRSRSRHRHKDALVQMANELAAKGLCDPLLVTNGTQEAEITRAFIKRLETSAVAIKSAYPDGSLLLLIDAADNAEMAAKEMNDSCFAAELLKERMPVGVRIAFLCRTERISYLRPESYVVQLPLQPFTLTETHRNLQLHYPMATIEEAEEFHRLTAASPRVQANALATGVPSISVLLADLGPAVMTVEAQIAQQLEQALGRLKDSLPPEHHPQLEKICVGLASLSPNIPIAILAEVANVDPAAIKSFVSDIGRSLWLADDSVQFRDEPTETWFRQKFSADPQDLEQFILTLEPLTEGSVYAAQMLPQLYHQAERYEKLIEIALSDDFLPKDNPIDERNIRFYRLQFALKASLKIKDLKAACKIALRAGEETAGNQRQVALLKRNIDLLVRLQSKEKIQEMAMRRELSGAWEGSANIYSASLLSDIADFRGEARSFLRSAQSWLKIYFNTPRDPEEREQRLQDHDILELAFASLNINGVEGCARVFERLSPVDKLAKILGRLIRRLIDAGDHQRIEELTGKCRKEPLYLLAINNELAQVGKFCNKKIIQSLLTKLNQKKYKPSSSVDSYHEEPDLTIVALAEACLFHQLPKDKIGTLIQKFFSKIATYYITQSYHLTHAVHYFRSIAIHCLLNGSDLSDIAVYLPAKRQDKKSSHEEERELTNYKELISGALPWYLTRLEVIVNGGNIIPARLEEIAKISSNGSGQRYRYEDPLPGILSVAYLEILKFSGNSGHKEILGLFDARIRTNRVIGTRAWIDTARWAHRLAHLSFLSDDLEDIAYQHIRSQTNESPEELSQNYVSLARAVGITSTDNAGVYFDDAIAILSKFGDEMVRRWEAVTEIAKRAAEPQVPKHDYAYRFIRVAELVGLDRREKHWDRDEAIQVTASLSPNGGIAALSRWRDRDIGRFDWLINAALIELTRSGGWSPVQAWSYHPFCSPGSFPYLLKGVLRAAHISPADKKVILKDSIRHLKRQLNSASYWTDLQELADEQGLADAELKAIVSSLPAKLTGAKKREEVVSAGLPGLDWDAVFAGHDILTPEGITRVDQAIRQKAVEHQFHYGRQILQVNLIQRTADPDLVSLVNALLQCDWIEHYDLEYFFKCLPERAANRPGFVKQLPQLVAGIGRRFALELTSYHSFRNMVKVLPGALQVSDWLKEGIFQGMINDHVEADAEHLFDMVGLAGGLLTPADALETLDYALSRFEIHIEETFGDGPWAAWLETGPGTGEGMAGFLWSALASPRSDHRWRAAHTLLNLANFNEQQVFHDLFDLAEKRTVGAYGCSRYPFYFYHGLQYLMIAISRVATEKPYLLKMLASKIADYATGLEHATIQKTASETALRIASACPGTFSDQEIAFFEKIIRAEWHPVDLTPLWDPIPKTDDDGDSEEAFGYYFGYDFSRYWLGDLGRYFGLTQKQMVDLSGHVVVNEWGTTSYRFDADPRAELWNKYREDYSVGHSHGSYPRDDNHNFYISYHAMMVVVSRLLSLSQATPAEDGSVKSLSGWLAKHSITRRDGYWIADWKDPLPLKRPVWPEKDHRVWQSTINAGEMVPDLLLKNGGDVFLTIAGDWEEASDIRRETYRVRSALVSPATANALMCALATCEDHHDFKIPDHKERDMEFRKPPFKLKGWIRDKHLSARLDEYDPFAKELPFPPFRLGKHFIEKLGLLTSKDHKTYFKKDKPDRKVMFAEQWSSGKEDSDHEVEQTGSRLNCSLDLLAEVCGVLQMDIIFKVEVSRNLAHRYRSDDTIKYQPSIHQIFILSADGVLRDTERSYVLRDIAR</sequence>
<keyword evidence="1" id="KW-0677">Repeat</keyword>
<organism evidence="3 4">
    <name type="scientific">Mucilaginibacter defluvii</name>
    <dbReference type="NCBI Taxonomy" id="1196019"/>
    <lineage>
        <taxon>Bacteria</taxon>
        <taxon>Pseudomonadati</taxon>
        <taxon>Bacteroidota</taxon>
        <taxon>Sphingobacteriia</taxon>
        <taxon>Sphingobacteriales</taxon>
        <taxon>Sphingobacteriaceae</taxon>
        <taxon>Mucilaginibacter</taxon>
    </lineage>
</organism>
<keyword evidence="4" id="KW-1185">Reference proteome</keyword>
<evidence type="ECO:0000256" key="1">
    <source>
        <dbReference type="ARBA" id="ARBA00022737"/>
    </source>
</evidence>
<name>A0ABP9FQ08_9SPHI</name>
<evidence type="ECO:0000313" key="4">
    <source>
        <dbReference type="Proteomes" id="UP001501436"/>
    </source>
</evidence>
<dbReference type="Pfam" id="PF24883">
    <property type="entry name" value="NPHP3_N"/>
    <property type="match status" value="1"/>
</dbReference>
<reference evidence="4" key="1">
    <citation type="journal article" date="2019" name="Int. J. Syst. Evol. Microbiol.">
        <title>The Global Catalogue of Microorganisms (GCM) 10K type strain sequencing project: providing services to taxonomists for standard genome sequencing and annotation.</title>
        <authorList>
            <consortium name="The Broad Institute Genomics Platform"/>
            <consortium name="The Broad Institute Genome Sequencing Center for Infectious Disease"/>
            <person name="Wu L."/>
            <person name="Ma J."/>
        </authorList>
    </citation>
    <scope>NUCLEOTIDE SEQUENCE [LARGE SCALE GENOMIC DNA]</scope>
    <source>
        <strain evidence="4">JCM 18283</strain>
    </source>
</reference>
<accession>A0ABP9FQ08</accession>
<dbReference type="InterPro" id="IPR027417">
    <property type="entry name" value="P-loop_NTPase"/>
</dbReference>
<protein>
    <recommendedName>
        <fullName evidence="2">Nephrocystin 3-like N-terminal domain-containing protein</fullName>
    </recommendedName>
</protein>
<evidence type="ECO:0000313" key="3">
    <source>
        <dbReference type="EMBL" id="GAA4910476.1"/>
    </source>
</evidence>
<dbReference type="EMBL" id="BAABJI010000001">
    <property type="protein sequence ID" value="GAA4910476.1"/>
    <property type="molecule type" value="Genomic_DNA"/>
</dbReference>
<comment type="caution">
    <text evidence="3">The sequence shown here is derived from an EMBL/GenBank/DDBJ whole genome shotgun (WGS) entry which is preliminary data.</text>
</comment>
<proteinExistence type="predicted"/>
<dbReference type="Proteomes" id="UP001501436">
    <property type="component" value="Unassembled WGS sequence"/>
</dbReference>
<dbReference type="InterPro" id="IPR056884">
    <property type="entry name" value="NPHP3-like_N"/>
</dbReference>
<gene>
    <name evidence="3" type="ORF">GCM10023313_12030</name>
</gene>
<dbReference type="SUPFAM" id="SSF52540">
    <property type="entry name" value="P-loop containing nucleoside triphosphate hydrolases"/>
    <property type="match status" value="1"/>
</dbReference>
<evidence type="ECO:0000259" key="2">
    <source>
        <dbReference type="Pfam" id="PF24883"/>
    </source>
</evidence>